<protein>
    <submittedName>
        <fullName evidence="1">DUF5130 domain-containing protein</fullName>
    </submittedName>
</protein>
<accession>A0ABU7MCC3</accession>
<evidence type="ECO:0000313" key="2">
    <source>
        <dbReference type="Proteomes" id="UP001347146"/>
    </source>
</evidence>
<proteinExistence type="predicted"/>
<gene>
    <name evidence="1" type="ORF">VZC37_10430</name>
</gene>
<comment type="caution">
    <text evidence="1">The sequence shown here is derived from an EMBL/GenBank/DDBJ whole genome shotgun (WGS) entry which is preliminary data.</text>
</comment>
<dbReference type="InterPro" id="IPR033437">
    <property type="entry name" value="DUF5130"/>
</dbReference>
<dbReference type="RefSeq" id="WP_330432379.1">
    <property type="nucleotide sequence ID" value="NZ_JAZDUF010000002.1"/>
</dbReference>
<dbReference type="Pfam" id="PF17174">
    <property type="entry name" value="DUF5130"/>
    <property type="match status" value="1"/>
</dbReference>
<dbReference type="Proteomes" id="UP001347146">
    <property type="component" value="Unassembled WGS sequence"/>
</dbReference>
<dbReference type="Gene3D" id="3.10.310.50">
    <property type="match status" value="1"/>
</dbReference>
<organism evidence="1 2">
    <name type="scientific">Gordonia sesuvii</name>
    <dbReference type="NCBI Taxonomy" id="3116777"/>
    <lineage>
        <taxon>Bacteria</taxon>
        <taxon>Bacillati</taxon>
        <taxon>Actinomycetota</taxon>
        <taxon>Actinomycetes</taxon>
        <taxon>Mycobacteriales</taxon>
        <taxon>Gordoniaceae</taxon>
        <taxon>Gordonia</taxon>
    </lineage>
</organism>
<reference evidence="1 2" key="1">
    <citation type="submission" date="2024-01" db="EMBL/GenBank/DDBJ databases">
        <title>Draft genome sequence of Gordonia sp. LSe1-13.</title>
        <authorList>
            <person name="Suphannarot A."/>
            <person name="Mingma R."/>
        </authorList>
    </citation>
    <scope>NUCLEOTIDE SEQUENCE [LARGE SCALE GENOMIC DNA]</scope>
    <source>
        <strain evidence="1 2">LSe1-13</strain>
    </source>
</reference>
<name>A0ABU7MCC3_9ACTN</name>
<keyword evidence="2" id="KW-1185">Reference proteome</keyword>
<dbReference type="EMBL" id="JAZDUF010000002">
    <property type="protein sequence ID" value="MEE3850752.1"/>
    <property type="molecule type" value="Genomic_DNA"/>
</dbReference>
<sequence length="165" mass="16723">MANGDVVPGQHGDVSVSSAATTALPIGTVVTNGGRVSATRFPGQAPTTPPFTREELIGLDDALKAASEKALIRFSVFIGDLGSDAVADARAVLLRAPEPAHGTLIAVSPNTHDVVVVSGTKVADRVNDRVAQLGVTAAVTSFRQGDLIDGLIAALRVMSTAAAVS</sequence>
<evidence type="ECO:0000313" key="1">
    <source>
        <dbReference type="EMBL" id="MEE3850752.1"/>
    </source>
</evidence>